<gene>
    <name evidence="2" type="ORF">EV383_2278</name>
</gene>
<accession>A0A4Q7UYT1</accession>
<proteinExistence type="predicted"/>
<dbReference type="InterPro" id="IPR011045">
    <property type="entry name" value="N2O_reductase_N"/>
</dbReference>
<evidence type="ECO:0008006" key="4">
    <source>
        <dbReference type="Google" id="ProtNLM"/>
    </source>
</evidence>
<evidence type="ECO:0000256" key="1">
    <source>
        <dbReference type="SAM" id="MobiDB-lite"/>
    </source>
</evidence>
<evidence type="ECO:0000313" key="2">
    <source>
        <dbReference type="EMBL" id="RZT85413.1"/>
    </source>
</evidence>
<feature type="compositionally biased region" description="Low complexity" evidence="1">
    <location>
        <begin position="56"/>
        <end position="77"/>
    </location>
</feature>
<feature type="region of interest" description="Disordered" evidence="1">
    <location>
        <begin position="37"/>
        <end position="82"/>
    </location>
</feature>
<protein>
    <recommendedName>
        <fullName evidence="4">Streptogramin lyase</fullName>
    </recommendedName>
</protein>
<dbReference type="InterPro" id="IPR015943">
    <property type="entry name" value="WD40/YVTN_repeat-like_dom_sf"/>
</dbReference>
<comment type="caution">
    <text evidence="2">The sequence shown here is derived from an EMBL/GenBank/DDBJ whole genome shotgun (WGS) entry which is preliminary data.</text>
</comment>
<dbReference type="EMBL" id="SHKL01000001">
    <property type="protein sequence ID" value="RZT85413.1"/>
    <property type="molecule type" value="Genomic_DNA"/>
</dbReference>
<dbReference type="Gene3D" id="2.130.10.10">
    <property type="entry name" value="YVTN repeat-like/Quinoprotein amine dehydrogenase"/>
    <property type="match status" value="1"/>
</dbReference>
<organism evidence="2 3">
    <name type="scientific">Pseudonocardia sediminis</name>
    <dbReference type="NCBI Taxonomy" id="1397368"/>
    <lineage>
        <taxon>Bacteria</taxon>
        <taxon>Bacillati</taxon>
        <taxon>Actinomycetota</taxon>
        <taxon>Actinomycetes</taxon>
        <taxon>Pseudonocardiales</taxon>
        <taxon>Pseudonocardiaceae</taxon>
        <taxon>Pseudonocardia</taxon>
    </lineage>
</organism>
<sequence>MRGFAVLATVLVLAVVTLVVVLGVGLDGLIRTVAAGPPEDPSPTTQPAAPSPAPASPGAVSPGTASPSTAAPLPAGAVRVGPGPVDVEGDATTLWTADRAGASVTRVLPGIGATITFPVGGEPAQLVVADGRVWVWNYSSAITPVDVRTGRAGDLVRTELGISAIAAGDGGVWFTVPSRGLLGRIDTRTGRFDPQTVPLGGRPDHLAYDAGRLTVLDSAAHTVRTVDTRTRAVGAPRPVPAEVTTVAAGSGRRYVVSETALAPLGDGPVRDDQLVRVGPIAAYATAPTGVWVLDTAGALRRWPADLRDPAVPIRGQATGGDVLALPDGRVWVLDTAAATLRPAATR</sequence>
<dbReference type="Proteomes" id="UP000291591">
    <property type="component" value="Unassembled WGS sequence"/>
</dbReference>
<evidence type="ECO:0000313" key="3">
    <source>
        <dbReference type="Proteomes" id="UP000291591"/>
    </source>
</evidence>
<name>A0A4Q7UYT1_PSEST</name>
<dbReference type="SUPFAM" id="SSF50974">
    <property type="entry name" value="Nitrous oxide reductase, N-terminal domain"/>
    <property type="match status" value="1"/>
</dbReference>
<reference evidence="2 3" key="1">
    <citation type="submission" date="2019-02" db="EMBL/GenBank/DDBJ databases">
        <title>Sequencing the genomes of 1000 actinobacteria strains.</title>
        <authorList>
            <person name="Klenk H.-P."/>
        </authorList>
    </citation>
    <scope>NUCLEOTIDE SEQUENCE [LARGE SCALE GENOMIC DNA]</scope>
    <source>
        <strain evidence="2 3">DSM 45779</strain>
    </source>
</reference>
<keyword evidence="3" id="KW-1185">Reference proteome</keyword>
<dbReference type="AlphaFoldDB" id="A0A4Q7UYT1"/>